<sequence>MDPKGLTMNAFGANGWSSIDPSLNVKLQQQQQQQQQQHHAIPHHQYSIRRKKRGSFLTNLV</sequence>
<dbReference type="GeneID" id="20827897"/>
<protein>
    <submittedName>
        <fullName evidence="2">Uncharacterized protein</fullName>
    </submittedName>
</protein>
<dbReference type="EMBL" id="GL891304">
    <property type="protein sequence ID" value="EGO57434.1"/>
    <property type="molecule type" value="Genomic_DNA"/>
</dbReference>
<gene>
    <name evidence="2" type="ORF">NEUTE1DRAFT_43462</name>
</gene>
<evidence type="ECO:0000256" key="1">
    <source>
        <dbReference type="SAM" id="MobiDB-lite"/>
    </source>
</evidence>
<dbReference type="Proteomes" id="UP000008065">
    <property type="component" value="Unassembled WGS sequence"/>
</dbReference>
<dbReference type="HOGENOM" id="CLU_3032922_0_0_1"/>
<feature type="region of interest" description="Disordered" evidence="1">
    <location>
        <begin position="28"/>
        <end position="61"/>
    </location>
</feature>
<proteinExistence type="predicted"/>
<keyword evidence="3" id="KW-1185">Reference proteome</keyword>
<feature type="compositionally biased region" description="Basic residues" evidence="1">
    <location>
        <begin position="40"/>
        <end position="54"/>
    </location>
</feature>
<accession>F8MKK4</accession>
<dbReference type="KEGG" id="nte:NEUTE1DRAFT43462"/>
<dbReference type="RefSeq" id="XP_009850354.1">
    <property type="nucleotide sequence ID" value="XM_009852052.1"/>
</dbReference>
<dbReference type="VEuPathDB" id="FungiDB:NEUTE1DRAFT_43462"/>
<evidence type="ECO:0000313" key="3">
    <source>
        <dbReference type="Proteomes" id="UP000008065"/>
    </source>
</evidence>
<reference evidence="3" key="1">
    <citation type="journal article" date="2011" name="Genetics">
        <title>Massive changes in genome architecture accompany the transition to self-fertility in the filamentous fungus Neurospora tetrasperma.</title>
        <authorList>
            <person name="Ellison C.E."/>
            <person name="Stajich J.E."/>
            <person name="Jacobson D.J."/>
            <person name="Natvig D.O."/>
            <person name="Lapidus A."/>
            <person name="Foster B."/>
            <person name="Aerts A."/>
            <person name="Riley R."/>
            <person name="Lindquist E.A."/>
            <person name="Grigoriev I.V."/>
            <person name="Taylor J.W."/>
        </authorList>
    </citation>
    <scope>NUCLEOTIDE SEQUENCE [LARGE SCALE GENOMIC DNA]</scope>
    <source>
        <strain evidence="3">FGSC 2508 / P0657</strain>
    </source>
</reference>
<name>F8MKK4_NEUT8</name>
<evidence type="ECO:0000313" key="2">
    <source>
        <dbReference type="EMBL" id="EGO57434.1"/>
    </source>
</evidence>
<feature type="compositionally biased region" description="Low complexity" evidence="1">
    <location>
        <begin position="28"/>
        <end position="37"/>
    </location>
</feature>
<organism evidence="2 3">
    <name type="scientific">Neurospora tetrasperma (strain FGSC 2508 / ATCC MYA-4615 / P0657)</name>
    <dbReference type="NCBI Taxonomy" id="510951"/>
    <lineage>
        <taxon>Eukaryota</taxon>
        <taxon>Fungi</taxon>
        <taxon>Dikarya</taxon>
        <taxon>Ascomycota</taxon>
        <taxon>Pezizomycotina</taxon>
        <taxon>Sordariomycetes</taxon>
        <taxon>Sordariomycetidae</taxon>
        <taxon>Sordariales</taxon>
        <taxon>Sordariaceae</taxon>
        <taxon>Neurospora</taxon>
    </lineage>
</organism>
<dbReference type="AlphaFoldDB" id="F8MKK4"/>